<name>A0AAV7FB35_ARIFI</name>
<evidence type="ECO:0000313" key="3">
    <source>
        <dbReference type="EMBL" id="KAG9457986.1"/>
    </source>
</evidence>
<sequence>MRLFERKSEEKPPDLLSRNESGKIKTEHLPGGRKPEERKRIVSYRLQSRRFGLIGGIFTAAFTTCHSFQRQLEHFEYWRVKENLQSLNEPESLRLTPASSLPSFITTGSSILSSDPVVKTDKRLPLVTDSIITYIRDINEALLEIVENGKQREKKKKGGSFFRAFQAVDFGALKLILLDAFSPPSGGRIREEDKGGAQKETAGLINGAVCPHDGILPAGPTYSTLTRLIMTLPSGGQTQSAQSLPAPGPSTCTGSGSRELRRWDPASRGDHVMRLPPCVSQSACQVGPCHAWGPCQPSPSAKLPIYPGTLNWARWGGRRQTVHVGIVIILLGVSPAHWWFVRSKWARVGQFEETEAGPVVVRSGMAHRRCSFRGRRYLRGAVDGKRQERVGNLVVVCELYVDWT</sequence>
<feature type="compositionally biased region" description="Basic and acidic residues" evidence="1">
    <location>
        <begin position="20"/>
        <end position="36"/>
    </location>
</feature>
<dbReference type="EMBL" id="JAINDJ010000002">
    <property type="protein sequence ID" value="KAG9457986.1"/>
    <property type="molecule type" value="Genomic_DNA"/>
</dbReference>
<evidence type="ECO:0000256" key="1">
    <source>
        <dbReference type="SAM" id="MobiDB-lite"/>
    </source>
</evidence>
<keyword evidence="4" id="KW-1185">Reference proteome</keyword>
<reference evidence="3 4" key="1">
    <citation type="submission" date="2021-07" db="EMBL/GenBank/DDBJ databases">
        <title>The Aristolochia fimbriata genome: insights into angiosperm evolution, floral development and chemical biosynthesis.</title>
        <authorList>
            <person name="Jiao Y."/>
        </authorList>
    </citation>
    <scope>NUCLEOTIDE SEQUENCE [LARGE SCALE GENOMIC DNA]</scope>
    <source>
        <strain evidence="3">IBCAS-2021</strain>
        <tissue evidence="3">Leaf</tissue>
    </source>
</reference>
<dbReference type="AlphaFoldDB" id="A0AAV7FB35"/>
<feature type="region of interest" description="Disordered" evidence="1">
    <location>
        <begin position="236"/>
        <end position="260"/>
    </location>
</feature>
<evidence type="ECO:0000313" key="4">
    <source>
        <dbReference type="Proteomes" id="UP000825729"/>
    </source>
</evidence>
<gene>
    <name evidence="3" type="ORF">H6P81_002494</name>
</gene>
<accession>A0AAV7FB35</accession>
<organism evidence="3 4">
    <name type="scientific">Aristolochia fimbriata</name>
    <name type="common">White veined hardy Dutchman's pipe vine</name>
    <dbReference type="NCBI Taxonomy" id="158543"/>
    <lineage>
        <taxon>Eukaryota</taxon>
        <taxon>Viridiplantae</taxon>
        <taxon>Streptophyta</taxon>
        <taxon>Embryophyta</taxon>
        <taxon>Tracheophyta</taxon>
        <taxon>Spermatophyta</taxon>
        <taxon>Magnoliopsida</taxon>
        <taxon>Magnoliidae</taxon>
        <taxon>Piperales</taxon>
        <taxon>Aristolochiaceae</taxon>
        <taxon>Aristolochia</taxon>
    </lineage>
</organism>
<protein>
    <submittedName>
        <fullName evidence="3">Uncharacterized protein</fullName>
    </submittedName>
</protein>
<keyword evidence="2" id="KW-1133">Transmembrane helix</keyword>
<feature type="compositionally biased region" description="Basic and acidic residues" evidence="1">
    <location>
        <begin position="1"/>
        <end position="13"/>
    </location>
</feature>
<keyword evidence="2" id="KW-0472">Membrane</keyword>
<comment type="caution">
    <text evidence="3">The sequence shown here is derived from an EMBL/GenBank/DDBJ whole genome shotgun (WGS) entry which is preliminary data.</text>
</comment>
<proteinExistence type="predicted"/>
<keyword evidence="2" id="KW-0812">Transmembrane</keyword>
<dbReference type="Proteomes" id="UP000825729">
    <property type="component" value="Unassembled WGS sequence"/>
</dbReference>
<evidence type="ECO:0000256" key="2">
    <source>
        <dbReference type="SAM" id="Phobius"/>
    </source>
</evidence>
<feature type="transmembrane region" description="Helical" evidence="2">
    <location>
        <begin position="322"/>
        <end position="340"/>
    </location>
</feature>
<feature type="region of interest" description="Disordered" evidence="1">
    <location>
        <begin position="1"/>
        <end position="36"/>
    </location>
</feature>